<dbReference type="Proteomes" id="UP000325780">
    <property type="component" value="Unassembled WGS sequence"/>
</dbReference>
<evidence type="ECO:0000256" key="13">
    <source>
        <dbReference type="RuleBase" id="RU000454"/>
    </source>
</evidence>
<reference evidence="16 17" key="1">
    <citation type="submission" date="2019-04" db="EMBL/GenBank/DDBJ databases">
        <title>Friends and foes A comparative genomics study of 23 Aspergillus species from section Flavi.</title>
        <authorList>
            <consortium name="DOE Joint Genome Institute"/>
            <person name="Kjaerbolling I."/>
            <person name="Vesth T."/>
            <person name="Frisvad J.C."/>
            <person name="Nybo J.L."/>
            <person name="Theobald S."/>
            <person name="Kildgaard S."/>
            <person name="Isbrandt T."/>
            <person name="Kuo A."/>
            <person name="Sato A."/>
            <person name="Lyhne E.K."/>
            <person name="Kogle M.E."/>
            <person name="Wiebenga A."/>
            <person name="Kun R.S."/>
            <person name="Lubbers R.J."/>
            <person name="Makela M.R."/>
            <person name="Barry K."/>
            <person name="Chovatia M."/>
            <person name="Clum A."/>
            <person name="Daum C."/>
            <person name="Haridas S."/>
            <person name="He G."/>
            <person name="LaButti K."/>
            <person name="Lipzen A."/>
            <person name="Mondo S."/>
            <person name="Riley R."/>
            <person name="Salamov A."/>
            <person name="Simmons B.A."/>
            <person name="Magnuson J.K."/>
            <person name="Henrissat B."/>
            <person name="Mortensen U.H."/>
            <person name="Larsen T.O."/>
            <person name="Devries R.P."/>
            <person name="Grigoriev I.V."/>
            <person name="Machida M."/>
            <person name="Baker S.E."/>
            <person name="Andersen M.R."/>
        </authorList>
    </citation>
    <scope>NUCLEOTIDE SEQUENCE [LARGE SCALE GENOMIC DNA]</scope>
    <source>
        <strain evidence="16 17">IBT 18842</strain>
    </source>
</reference>
<keyword evidence="17" id="KW-1185">Reference proteome</keyword>
<dbReference type="GO" id="GO:0005886">
    <property type="term" value="C:plasma membrane"/>
    <property type="evidence" value="ECO:0007669"/>
    <property type="project" value="UniProtKB-SubCell"/>
</dbReference>
<dbReference type="InterPro" id="IPR001969">
    <property type="entry name" value="Aspartic_peptidase_AS"/>
</dbReference>
<organism evidence="16 17">
    <name type="scientific">Aspergillus avenaceus</name>
    <dbReference type="NCBI Taxonomy" id="36643"/>
    <lineage>
        <taxon>Eukaryota</taxon>
        <taxon>Fungi</taxon>
        <taxon>Dikarya</taxon>
        <taxon>Ascomycota</taxon>
        <taxon>Pezizomycotina</taxon>
        <taxon>Eurotiomycetes</taxon>
        <taxon>Eurotiomycetidae</taxon>
        <taxon>Eurotiales</taxon>
        <taxon>Aspergillaceae</taxon>
        <taxon>Aspergillus</taxon>
        <taxon>Aspergillus subgen. Circumdati</taxon>
    </lineage>
</organism>
<dbReference type="InterPro" id="IPR033121">
    <property type="entry name" value="PEPTIDASE_A1"/>
</dbReference>
<dbReference type="Pfam" id="PF00026">
    <property type="entry name" value="Asp"/>
    <property type="match status" value="1"/>
</dbReference>
<dbReference type="GO" id="GO:0006508">
    <property type="term" value="P:proteolysis"/>
    <property type="evidence" value="ECO:0007669"/>
    <property type="project" value="UniProtKB-KW"/>
</dbReference>
<feature type="chain" id="PRO_5024852810" description="Probable aspartic-type endopeptidase OPSB" evidence="14">
    <location>
        <begin position="21"/>
        <end position="482"/>
    </location>
</feature>
<keyword evidence="5 14" id="KW-0732">Signal</keyword>
<feature type="signal peptide" evidence="14">
    <location>
        <begin position="1"/>
        <end position="20"/>
    </location>
</feature>
<comment type="subcellular location">
    <subcellularLocation>
        <location evidence="1">Cell membrane</location>
        <topology evidence="1">Lipid-anchor</topology>
        <topology evidence="1">GPI-anchor</topology>
    </subcellularLocation>
</comment>
<dbReference type="PANTHER" id="PTHR47966">
    <property type="entry name" value="BETA-SITE APP-CLEAVING ENZYME, ISOFORM A-RELATED"/>
    <property type="match status" value="1"/>
</dbReference>
<evidence type="ECO:0000256" key="1">
    <source>
        <dbReference type="ARBA" id="ARBA00004609"/>
    </source>
</evidence>
<evidence type="ECO:0000256" key="4">
    <source>
        <dbReference type="ARBA" id="ARBA00022670"/>
    </source>
</evidence>
<dbReference type="Gene3D" id="2.40.70.10">
    <property type="entry name" value="Acid Proteases"/>
    <property type="match status" value="2"/>
</dbReference>
<dbReference type="AlphaFoldDB" id="A0A5N6TN22"/>
<evidence type="ECO:0000256" key="3">
    <source>
        <dbReference type="ARBA" id="ARBA00022622"/>
    </source>
</evidence>
<dbReference type="CDD" id="cd05474">
    <property type="entry name" value="SAP_like"/>
    <property type="match status" value="1"/>
</dbReference>
<evidence type="ECO:0000259" key="15">
    <source>
        <dbReference type="PROSITE" id="PS51767"/>
    </source>
</evidence>
<keyword evidence="8" id="KW-0449">Lipoprotein</keyword>
<name>A0A5N6TN22_ASPAV</name>
<dbReference type="PANTHER" id="PTHR47966:SF65">
    <property type="entry name" value="ASPARTIC-TYPE ENDOPEPTIDASE"/>
    <property type="match status" value="1"/>
</dbReference>
<keyword evidence="4 13" id="KW-0645">Protease</keyword>
<evidence type="ECO:0000256" key="5">
    <source>
        <dbReference type="ARBA" id="ARBA00022729"/>
    </source>
</evidence>
<dbReference type="GO" id="GO:0098552">
    <property type="term" value="C:side of membrane"/>
    <property type="evidence" value="ECO:0007669"/>
    <property type="project" value="UniProtKB-KW"/>
</dbReference>
<evidence type="ECO:0000256" key="14">
    <source>
        <dbReference type="SAM" id="SignalP"/>
    </source>
</evidence>
<keyword evidence="3" id="KW-0325">Glycoprotein</keyword>
<evidence type="ECO:0000256" key="6">
    <source>
        <dbReference type="ARBA" id="ARBA00022750"/>
    </source>
</evidence>
<dbReference type="PROSITE" id="PS51767">
    <property type="entry name" value="PEPTIDASE_A1"/>
    <property type="match status" value="1"/>
</dbReference>
<dbReference type="EMBL" id="ML742203">
    <property type="protein sequence ID" value="KAE8147521.1"/>
    <property type="molecule type" value="Genomic_DNA"/>
</dbReference>
<evidence type="ECO:0000313" key="16">
    <source>
        <dbReference type="EMBL" id="KAE8147521.1"/>
    </source>
</evidence>
<dbReference type="InterPro" id="IPR033876">
    <property type="entry name" value="SAP-like"/>
</dbReference>
<keyword evidence="7 13" id="KW-0378">Hydrolase</keyword>
<keyword evidence="3" id="KW-0336">GPI-anchor</keyword>
<keyword evidence="3" id="KW-0472">Membrane</keyword>
<evidence type="ECO:0000256" key="9">
    <source>
        <dbReference type="ARBA" id="ARBA00067536"/>
    </source>
</evidence>
<proteinExistence type="inferred from homology"/>
<evidence type="ECO:0000313" key="17">
    <source>
        <dbReference type="Proteomes" id="UP000325780"/>
    </source>
</evidence>
<dbReference type="PRINTS" id="PR00792">
    <property type="entry name" value="PEPSIN"/>
</dbReference>
<evidence type="ECO:0000256" key="11">
    <source>
        <dbReference type="PIRSR" id="PIRSR601461-1"/>
    </source>
</evidence>
<dbReference type="OrthoDB" id="771136at2759"/>
<dbReference type="PROSITE" id="PS00141">
    <property type="entry name" value="ASP_PROTEASE"/>
    <property type="match status" value="1"/>
</dbReference>
<feature type="active site" evidence="11">
    <location>
        <position position="277"/>
    </location>
</feature>
<feature type="active site" evidence="11">
    <location>
        <position position="82"/>
    </location>
</feature>
<gene>
    <name evidence="16" type="ORF">BDV25DRAFT_132007</name>
</gene>
<dbReference type="SUPFAM" id="SSF50630">
    <property type="entry name" value="Acid proteases"/>
    <property type="match status" value="1"/>
</dbReference>
<evidence type="ECO:0000256" key="12">
    <source>
        <dbReference type="PIRSR" id="PIRSR601461-2"/>
    </source>
</evidence>
<dbReference type="InterPro" id="IPR021109">
    <property type="entry name" value="Peptidase_aspartic_dom_sf"/>
</dbReference>
<feature type="disulfide bond" evidence="12">
    <location>
        <begin position="312"/>
        <end position="351"/>
    </location>
</feature>
<comment type="similarity">
    <text evidence="2 13">Belongs to the peptidase A1 family.</text>
</comment>
<dbReference type="FunFam" id="2.40.70.10:FF:000011">
    <property type="entry name" value="Aspartic protease"/>
    <property type="match status" value="1"/>
</dbReference>
<keyword evidence="12" id="KW-1015">Disulfide bond</keyword>
<evidence type="ECO:0000256" key="2">
    <source>
        <dbReference type="ARBA" id="ARBA00007447"/>
    </source>
</evidence>
<feature type="domain" description="Peptidase A1" evidence="15">
    <location>
        <begin position="64"/>
        <end position="387"/>
    </location>
</feature>
<protein>
    <recommendedName>
        <fullName evidence="10">Probable aspartic-type endopeptidase OPSB</fullName>
    </recommendedName>
    <alternativeName>
        <fullName evidence="9">Probable aspartic-type endopeptidase opsB</fullName>
    </alternativeName>
</protein>
<dbReference type="GO" id="GO:0004190">
    <property type="term" value="F:aspartic-type endopeptidase activity"/>
    <property type="evidence" value="ECO:0007669"/>
    <property type="project" value="UniProtKB-KW"/>
</dbReference>
<dbReference type="InterPro" id="IPR001461">
    <property type="entry name" value="Aspartic_peptidase_A1"/>
</dbReference>
<sequence length="482" mass="50176">MPRLSTLLPFALTALAGVDALSLYKRDAPATLELPITGYRSSRPLQKRDSTGEIPVTNGMLSYYSLNLTLGTPAQHLSLALDTGSSDIWVNVADSDYCSGKGDVCKPYGFYDSDASSTSKSVGTSFNNTYAGGTNAYGPYLTDKLKMGDVEIDHMQFGVAEQSTSRQGIVGIGYDTNTNQGQKGKIYPNLPQALVDSGAIKSPAYSIWLNDLLASQGSILFGGVNKAKYHGSLQSVPVIPVYGRYYSLAIALTEVSVENGDDSKSIDTTLPLAVSLDTGSVLTMLPKKLVDKIYSELDATYVEKYGVAYIDCDKANKDYSIKYSFSGATITVGIDELVFPAAEPGFPKGTCIFGIVPSAEGVNLLGDTFLRSAYVVYDLANNEVSLANTNFKPGDEDIHEIGTGTDAVPGATRVKSAVSSATGNGVATATAGGPTLPGVTQTAVAGTGTAAAESTSSGLGAMPTGNIKLLSGLAGAGLLLAL</sequence>
<evidence type="ECO:0000256" key="7">
    <source>
        <dbReference type="ARBA" id="ARBA00022801"/>
    </source>
</evidence>
<accession>A0A5N6TN22</accession>
<evidence type="ECO:0000256" key="10">
    <source>
        <dbReference type="ARBA" id="ARBA00068059"/>
    </source>
</evidence>
<evidence type="ECO:0000256" key="8">
    <source>
        <dbReference type="ARBA" id="ARBA00023288"/>
    </source>
</evidence>
<keyword evidence="6 13" id="KW-0064">Aspartyl protease</keyword>